<keyword evidence="2" id="KW-1185">Reference proteome</keyword>
<dbReference type="PANTHER" id="PTHR36987">
    <property type="entry name" value="NADH DEHYDROGENASE [UBIQUINONE] 1 BETA SUBCOMPLEX SUBUNIT 2-LIKE"/>
    <property type="match status" value="1"/>
</dbReference>
<name>A0A9P6MAF7_9FUNG</name>
<proteinExistence type="predicted"/>
<gene>
    <name evidence="1" type="ORF">BGZ65_010829</name>
</gene>
<dbReference type="OrthoDB" id="531564at2759"/>
<dbReference type="GO" id="GO:0005743">
    <property type="term" value="C:mitochondrial inner membrane"/>
    <property type="evidence" value="ECO:0007669"/>
    <property type="project" value="InterPro"/>
</dbReference>
<dbReference type="Proteomes" id="UP000749646">
    <property type="component" value="Unassembled WGS sequence"/>
</dbReference>
<evidence type="ECO:0000313" key="1">
    <source>
        <dbReference type="EMBL" id="KAF9985442.1"/>
    </source>
</evidence>
<dbReference type="GO" id="GO:0045271">
    <property type="term" value="C:respiratory chain complex I"/>
    <property type="evidence" value="ECO:0007669"/>
    <property type="project" value="InterPro"/>
</dbReference>
<comment type="caution">
    <text evidence="1">The sequence shown here is derived from an EMBL/GenBank/DDBJ whole genome shotgun (WGS) entry which is preliminary data.</text>
</comment>
<protein>
    <submittedName>
        <fullName evidence="1">Uncharacterized protein</fullName>
    </submittedName>
</protein>
<reference evidence="1" key="1">
    <citation type="journal article" date="2020" name="Fungal Divers.">
        <title>Resolving the Mortierellaceae phylogeny through synthesis of multi-gene phylogenetics and phylogenomics.</title>
        <authorList>
            <person name="Vandepol N."/>
            <person name="Liber J."/>
            <person name="Desiro A."/>
            <person name="Na H."/>
            <person name="Kennedy M."/>
            <person name="Barry K."/>
            <person name="Grigoriev I.V."/>
            <person name="Miller A.N."/>
            <person name="O'Donnell K."/>
            <person name="Stajich J.E."/>
            <person name="Bonito G."/>
        </authorList>
    </citation>
    <scope>NUCLEOTIDE SEQUENCE</scope>
    <source>
        <strain evidence="1">MES-2147</strain>
    </source>
</reference>
<dbReference type="PANTHER" id="PTHR36987:SF1">
    <property type="entry name" value="NADH DEHYDROGENASE [UBIQUINONE] 1 BETA SUBCOMPLEX SUBUNIT 2"/>
    <property type="match status" value="1"/>
</dbReference>
<accession>A0A9P6MAF7</accession>
<sequence length="116" mass="12684">MAGFHPHMPASRYSVTAKALSAAMWFWVMYKAKEEGAVVLKDGNLYSAPFLIKDVVLIGVIGVIGDTRWHHDFMIETINCSNVDLDDGERGDAIIENQQDMAASYCTTSLSGEKGG</sequence>
<dbReference type="EMBL" id="JAAAHW010003299">
    <property type="protein sequence ID" value="KAF9985442.1"/>
    <property type="molecule type" value="Genomic_DNA"/>
</dbReference>
<dbReference type="InterPro" id="IPR044980">
    <property type="entry name" value="NDUFB2_plant/fungi"/>
</dbReference>
<dbReference type="AlphaFoldDB" id="A0A9P6MAF7"/>
<organism evidence="1 2">
    <name type="scientific">Modicella reniformis</name>
    <dbReference type="NCBI Taxonomy" id="1440133"/>
    <lineage>
        <taxon>Eukaryota</taxon>
        <taxon>Fungi</taxon>
        <taxon>Fungi incertae sedis</taxon>
        <taxon>Mucoromycota</taxon>
        <taxon>Mortierellomycotina</taxon>
        <taxon>Mortierellomycetes</taxon>
        <taxon>Mortierellales</taxon>
        <taxon>Mortierellaceae</taxon>
        <taxon>Modicella</taxon>
    </lineage>
</organism>
<evidence type="ECO:0000313" key="2">
    <source>
        <dbReference type="Proteomes" id="UP000749646"/>
    </source>
</evidence>